<dbReference type="RefSeq" id="WP_075709139.1">
    <property type="nucleotide sequence ID" value="NZ_MJMJ01000023.1"/>
</dbReference>
<organism evidence="13 14">
    <name type="scientific">Vibrio panuliri</name>
    <dbReference type="NCBI Taxonomy" id="1381081"/>
    <lineage>
        <taxon>Bacteria</taxon>
        <taxon>Pseudomonadati</taxon>
        <taxon>Pseudomonadota</taxon>
        <taxon>Gammaproteobacteria</taxon>
        <taxon>Vibrionales</taxon>
        <taxon>Vibrionaceae</taxon>
        <taxon>Vibrio</taxon>
    </lineage>
</organism>
<accession>A0A1Q9HE12</accession>
<dbReference type="Gene3D" id="1.10.287.130">
    <property type="match status" value="1"/>
</dbReference>
<keyword evidence="4" id="KW-1003">Cell membrane</keyword>
<dbReference type="GO" id="GO:0005524">
    <property type="term" value="F:ATP binding"/>
    <property type="evidence" value="ECO:0007669"/>
    <property type="project" value="UniProtKB-KW"/>
</dbReference>
<evidence type="ECO:0000256" key="9">
    <source>
        <dbReference type="ARBA" id="ARBA00022840"/>
    </source>
</evidence>
<dbReference type="PANTHER" id="PTHR44936:SF10">
    <property type="entry name" value="SENSOR PROTEIN RSTB"/>
    <property type="match status" value="1"/>
</dbReference>
<keyword evidence="8 13" id="KW-0418">Kinase</keyword>
<keyword evidence="10" id="KW-0812">Transmembrane</keyword>
<dbReference type="InterPro" id="IPR050980">
    <property type="entry name" value="2C_sensor_his_kinase"/>
</dbReference>
<sequence>MRRIYIESILGVCLCFLASLALYEVIVFKFNTDDEIVLAQYEAEAFQQVIDGIAVSQGVESAEKALAHYAQGSKNVLTIYQEQDEKPQFVKGYRQDFPLKQAFLDYDELWLTLTVGNNWYRISPDIDQQVYQHIDLEDSLIWLFFVCGFVLYSFCHLFIIFRRVKQLEQATIHFSKGDFSYRVDTSNGATLGRLNHAFNHMADKVSQLIDANRSLTNAIAHEMRTPIFRIQWQADLLRETPMSDQQRAKLDSIVEDTEEMEMMVDELLYYARLDSGRCQLTLETIAVEPFITDLIARWQSETKLQLGVKWRCAYAEQSSIALIADRRLFKRALENLVRNAFKYASSQIVIELVENERQQLGIAVHDDGPGVPFEQREHLFEPFYVGNKARNKTQSGHGLGLSIVDKICIQHDAHVEVADSPLLGGAMFTMTFNFVTE</sequence>
<dbReference type="SMART" id="SM00304">
    <property type="entry name" value="HAMP"/>
    <property type="match status" value="1"/>
</dbReference>
<dbReference type="STRING" id="1381081.BIY22_07250"/>
<dbReference type="InterPro" id="IPR005467">
    <property type="entry name" value="His_kinase_dom"/>
</dbReference>
<dbReference type="SMART" id="SM00388">
    <property type="entry name" value="HisKA"/>
    <property type="match status" value="1"/>
</dbReference>
<keyword evidence="9" id="KW-0067">ATP-binding</keyword>
<dbReference type="Pfam" id="PF02518">
    <property type="entry name" value="HATPase_c"/>
    <property type="match status" value="1"/>
</dbReference>
<dbReference type="PROSITE" id="PS50885">
    <property type="entry name" value="HAMP"/>
    <property type="match status" value="1"/>
</dbReference>
<dbReference type="CDD" id="cd06225">
    <property type="entry name" value="HAMP"/>
    <property type="match status" value="1"/>
</dbReference>
<dbReference type="SUPFAM" id="SSF47384">
    <property type="entry name" value="Homodimeric domain of signal transducing histidine kinase"/>
    <property type="match status" value="1"/>
</dbReference>
<evidence type="ECO:0000256" key="5">
    <source>
        <dbReference type="ARBA" id="ARBA00022553"/>
    </source>
</evidence>
<evidence type="ECO:0000256" key="7">
    <source>
        <dbReference type="ARBA" id="ARBA00022741"/>
    </source>
</evidence>
<feature type="domain" description="HAMP" evidence="12">
    <location>
        <begin position="158"/>
        <end position="210"/>
    </location>
</feature>
<name>A0A1Q9HE12_9VIBR</name>
<gene>
    <name evidence="13" type="ORF">BIY22_07250</name>
</gene>
<protein>
    <recommendedName>
        <fullName evidence="3">histidine kinase</fullName>
        <ecNumber evidence="3">2.7.13.3</ecNumber>
    </recommendedName>
</protein>
<dbReference type="InterPro" id="IPR003594">
    <property type="entry name" value="HATPase_dom"/>
</dbReference>
<comment type="subcellular location">
    <subcellularLocation>
        <location evidence="2">Cell membrane</location>
        <topology evidence="2">Multi-pass membrane protein</topology>
    </subcellularLocation>
</comment>
<keyword evidence="5" id="KW-0597">Phosphoprotein</keyword>
<dbReference type="InterPro" id="IPR004358">
    <property type="entry name" value="Sig_transdc_His_kin-like_C"/>
</dbReference>
<evidence type="ECO:0000256" key="8">
    <source>
        <dbReference type="ARBA" id="ARBA00022777"/>
    </source>
</evidence>
<dbReference type="SUPFAM" id="SSF158472">
    <property type="entry name" value="HAMP domain-like"/>
    <property type="match status" value="1"/>
</dbReference>
<comment type="catalytic activity">
    <reaction evidence="1">
        <text>ATP + protein L-histidine = ADP + protein N-phospho-L-histidine.</text>
        <dbReference type="EC" id="2.7.13.3"/>
    </reaction>
</comment>
<dbReference type="PRINTS" id="PR00344">
    <property type="entry name" value="BCTRLSENSOR"/>
</dbReference>
<dbReference type="InterPro" id="IPR003660">
    <property type="entry name" value="HAMP_dom"/>
</dbReference>
<evidence type="ECO:0000256" key="10">
    <source>
        <dbReference type="SAM" id="Phobius"/>
    </source>
</evidence>
<dbReference type="SUPFAM" id="SSF55874">
    <property type="entry name" value="ATPase domain of HSP90 chaperone/DNA topoisomerase II/histidine kinase"/>
    <property type="match status" value="1"/>
</dbReference>
<reference evidence="13 14" key="1">
    <citation type="submission" date="2016-09" db="EMBL/GenBank/DDBJ databases">
        <title>Genomic Taxonomy of the Vibrionaceae.</title>
        <authorList>
            <person name="Gonzalez-Castillo A."/>
            <person name="Gomez-Gil B."/>
            <person name="Enciso-Ibarra K."/>
        </authorList>
    </citation>
    <scope>NUCLEOTIDE SEQUENCE [LARGE SCALE GENOMIC DNA]</scope>
    <source>
        <strain evidence="13 14">CAIM 703</strain>
    </source>
</reference>
<dbReference type="InterPro" id="IPR036890">
    <property type="entry name" value="HATPase_C_sf"/>
</dbReference>
<dbReference type="Pfam" id="PF00672">
    <property type="entry name" value="HAMP"/>
    <property type="match status" value="1"/>
</dbReference>
<dbReference type="GO" id="GO:0005886">
    <property type="term" value="C:plasma membrane"/>
    <property type="evidence" value="ECO:0007669"/>
    <property type="project" value="UniProtKB-SubCell"/>
</dbReference>
<comment type="caution">
    <text evidence="13">The sequence shown here is derived from an EMBL/GenBank/DDBJ whole genome shotgun (WGS) entry which is preliminary data.</text>
</comment>
<dbReference type="AlphaFoldDB" id="A0A1Q9HE12"/>
<dbReference type="CDD" id="cd00082">
    <property type="entry name" value="HisKA"/>
    <property type="match status" value="1"/>
</dbReference>
<feature type="transmembrane region" description="Helical" evidence="10">
    <location>
        <begin position="9"/>
        <end position="28"/>
    </location>
</feature>
<feature type="domain" description="Histidine kinase" evidence="11">
    <location>
        <begin position="218"/>
        <end position="436"/>
    </location>
</feature>
<evidence type="ECO:0000259" key="12">
    <source>
        <dbReference type="PROSITE" id="PS50885"/>
    </source>
</evidence>
<dbReference type="InterPro" id="IPR003661">
    <property type="entry name" value="HisK_dim/P_dom"/>
</dbReference>
<dbReference type="PROSITE" id="PS50109">
    <property type="entry name" value="HIS_KIN"/>
    <property type="match status" value="1"/>
</dbReference>
<evidence type="ECO:0000256" key="6">
    <source>
        <dbReference type="ARBA" id="ARBA00022679"/>
    </source>
</evidence>
<dbReference type="SMART" id="SM00387">
    <property type="entry name" value="HATPase_c"/>
    <property type="match status" value="1"/>
</dbReference>
<evidence type="ECO:0000256" key="2">
    <source>
        <dbReference type="ARBA" id="ARBA00004651"/>
    </source>
</evidence>
<keyword evidence="6" id="KW-0808">Transferase</keyword>
<dbReference type="Gene3D" id="3.30.565.10">
    <property type="entry name" value="Histidine kinase-like ATPase, C-terminal domain"/>
    <property type="match status" value="1"/>
</dbReference>
<dbReference type="EC" id="2.7.13.3" evidence="3"/>
<dbReference type="InterPro" id="IPR036097">
    <property type="entry name" value="HisK_dim/P_sf"/>
</dbReference>
<dbReference type="Pfam" id="PF00512">
    <property type="entry name" value="HisKA"/>
    <property type="match status" value="1"/>
</dbReference>
<evidence type="ECO:0000313" key="13">
    <source>
        <dbReference type="EMBL" id="OLQ87967.1"/>
    </source>
</evidence>
<dbReference type="EMBL" id="MJMJ01000023">
    <property type="protein sequence ID" value="OLQ87967.1"/>
    <property type="molecule type" value="Genomic_DNA"/>
</dbReference>
<keyword evidence="10" id="KW-1133">Transmembrane helix</keyword>
<feature type="transmembrane region" description="Helical" evidence="10">
    <location>
        <begin position="140"/>
        <end position="161"/>
    </location>
</feature>
<dbReference type="PANTHER" id="PTHR44936">
    <property type="entry name" value="SENSOR PROTEIN CREC"/>
    <property type="match status" value="1"/>
</dbReference>
<evidence type="ECO:0000256" key="4">
    <source>
        <dbReference type="ARBA" id="ARBA00022475"/>
    </source>
</evidence>
<evidence type="ECO:0000256" key="1">
    <source>
        <dbReference type="ARBA" id="ARBA00000085"/>
    </source>
</evidence>
<evidence type="ECO:0000256" key="3">
    <source>
        <dbReference type="ARBA" id="ARBA00012438"/>
    </source>
</evidence>
<evidence type="ECO:0000313" key="14">
    <source>
        <dbReference type="Proteomes" id="UP000186313"/>
    </source>
</evidence>
<evidence type="ECO:0000259" key="11">
    <source>
        <dbReference type="PROSITE" id="PS50109"/>
    </source>
</evidence>
<keyword evidence="10" id="KW-0472">Membrane</keyword>
<keyword evidence="7" id="KW-0547">Nucleotide-binding</keyword>
<proteinExistence type="predicted"/>
<dbReference type="Proteomes" id="UP000186313">
    <property type="component" value="Unassembled WGS sequence"/>
</dbReference>
<dbReference type="GO" id="GO:0000155">
    <property type="term" value="F:phosphorelay sensor kinase activity"/>
    <property type="evidence" value="ECO:0007669"/>
    <property type="project" value="InterPro"/>
</dbReference>